<gene>
    <name evidence="13" type="ORF">XYCOK13_02910</name>
</gene>
<proteinExistence type="inferred from homology"/>
<dbReference type="RefSeq" id="WP_213410066.1">
    <property type="nucleotide sequence ID" value="NZ_BOVK01000004.1"/>
</dbReference>
<evidence type="ECO:0000256" key="8">
    <source>
        <dbReference type="PIRSR" id="PIRSR005091-1"/>
    </source>
</evidence>
<evidence type="ECO:0000256" key="3">
    <source>
        <dbReference type="ARBA" id="ARBA00022475"/>
    </source>
</evidence>
<feature type="transmembrane region" description="Helical" evidence="11">
    <location>
        <begin position="121"/>
        <end position="150"/>
    </location>
</feature>
<keyword evidence="14" id="KW-1185">Reference proteome</keyword>
<evidence type="ECO:0000256" key="10">
    <source>
        <dbReference type="PIRSR" id="PIRSR005091-3"/>
    </source>
</evidence>
<evidence type="ECO:0000256" key="1">
    <source>
        <dbReference type="ARBA" id="ARBA00004651"/>
    </source>
</evidence>
<dbReference type="InterPro" id="IPR017850">
    <property type="entry name" value="Alkaline_phosphatase_core_sf"/>
</dbReference>
<keyword evidence="9" id="KW-0464">Manganese</keyword>
<keyword evidence="6 7" id="KW-0472">Membrane</keyword>
<evidence type="ECO:0000259" key="12">
    <source>
        <dbReference type="Pfam" id="PF00884"/>
    </source>
</evidence>
<keyword evidence="3 7" id="KW-1003">Cell membrane</keyword>
<dbReference type="InterPro" id="IPR000917">
    <property type="entry name" value="Sulfatase_N"/>
</dbReference>
<feature type="transmembrane region" description="Helical" evidence="11">
    <location>
        <begin position="21"/>
        <end position="42"/>
    </location>
</feature>
<feature type="transmembrane region" description="Helical" evidence="11">
    <location>
        <begin position="82"/>
        <end position="101"/>
    </location>
</feature>
<keyword evidence="4 11" id="KW-0812">Transmembrane</keyword>
<name>A0A8J4H122_9BACL</name>
<accession>A0A8J4H122</accession>
<evidence type="ECO:0000313" key="14">
    <source>
        <dbReference type="Proteomes" id="UP000677918"/>
    </source>
</evidence>
<comment type="similarity">
    <text evidence="2 7">Belongs to the LTA synthase family.</text>
</comment>
<evidence type="ECO:0000256" key="2">
    <source>
        <dbReference type="ARBA" id="ARBA00009983"/>
    </source>
</evidence>
<evidence type="ECO:0000256" key="9">
    <source>
        <dbReference type="PIRSR" id="PIRSR005091-2"/>
    </source>
</evidence>
<evidence type="ECO:0000313" key="13">
    <source>
        <dbReference type="EMBL" id="GIQ67467.1"/>
    </source>
</evidence>
<dbReference type="Pfam" id="PF00884">
    <property type="entry name" value="Sulfatase"/>
    <property type="match status" value="1"/>
</dbReference>
<feature type="binding site" evidence="9">
    <location>
        <position position="420"/>
    </location>
    <ligand>
        <name>substrate</name>
    </ligand>
</feature>
<dbReference type="GO" id="GO:0046872">
    <property type="term" value="F:metal ion binding"/>
    <property type="evidence" value="ECO:0007669"/>
    <property type="project" value="UniProtKB-KW"/>
</dbReference>
<dbReference type="PANTHER" id="PTHR47371">
    <property type="entry name" value="LIPOTEICHOIC ACID SYNTHASE"/>
    <property type="match status" value="1"/>
</dbReference>
<evidence type="ECO:0000256" key="4">
    <source>
        <dbReference type="ARBA" id="ARBA00022692"/>
    </source>
</evidence>
<dbReference type="GO" id="GO:0005886">
    <property type="term" value="C:plasma membrane"/>
    <property type="evidence" value="ECO:0007669"/>
    <property type="project" value="UniProtKB-SubCell"/>
</dbReference>
<dbReference type="SUPFAM" id="SSF53649">
    <property type="entry name" value="Alkaline phosphatase-like"/>
    <property type="match status" value="1"/>
</dbReference>
<dbReference type="Proteomes" id="UP000677918">
    <property type="component" value="Unassembled WGS sequence"/>
</dbReference>
<feature type="active site" evidence="8">
    <location>
        <position position="305"/>
    </location>
</feature>
<dbReference type="PIRSF" id="PIRSF005091">
    <property type="entry name" value="Mmb_sulf_HI1246"/>
    <property type="match status" value="1"/>
</dbReference>
<feature type="binding site" evidence="10">
    <location>
        <position position="480"/>
    </location>
    <ligand>
        <name>Mn(2+)</name>
        <dbReference type="ChEBI" id="CHEBI:29035"/>
    </ligand>
</feature>
<dbReference type="InterPro" id="IPR050448">
    <property type="entry name" value="OpgB/LTA_synthase_biosynth"/>
</dbReference>
<keyword evidence="5 11" id="KW-1133">Transmembrane helix</keyword>
<evidence type="ECO:0000256" key="7">
    <source>
        <dbReference type="PIRNR" id="PIRNR005091"/>
    </source>
</evidence>
<evidence type="ECO:0000256" key="11">
    <source>
        <dbReference type="SAM" id="Phobius"/>
    </source>
</evidence>
<feature type="transmembrane region" description="Helical" evidence="11">
    <location>
        <begin position="162"/>
        <end position="181"/>
    </location>
</feature>
<dbReference type="AlphaFoldDB" id="A0A8J4H122"/>
<comment type="subcellular location">
    <subcellularLocation>
        <location evidence="1">Cell membrane</location>
        <topology evidence="1">Multi-pass membrane protein</topology>
    </subcellularLocation>
</comment>
<dbReference type="Gene3D" id="3.30.1120.170">
    <property type="match status" value="1"/>
</dbReference>
<sequence length="634" mass="73078">MLGKDLSELRRSESLNRLSHWRLFALATIVIWLNTYVVQRYYFDLSITGLYQEWMMLINPLGSTMLMLGIAFLIFRRRQHIAALAVSFLTSALLAVNIWYFRFYNDFITLPVLYQKRNTNGLGSSVVTILEWFDLFIFTGFFVLLFLLYGRRRIRVQLPRPQLYKGFAVIACLLLITWAMAEVARPQLLSRSFDRQLIVKNIGTMNYHLYDLVMNSRMETRRVFADSTDMESAQSYLAQRQQDVRSPLFGAAEGKNVFLISMESLQGFVMYRELNGQAITPYLNALAQDSYYFDQFYHQTGQGKTSDSEFIVDNSMFALPSGAVFFTHTQNRFLATPQILKKYGYTSASFHANDATFWNRDLMYDTLGYDHFFDKSYYEVTEENSVGWGLRDKDFFEQSMPLLQQLPQPFYAKFISLTNHFPYEYEPEDALIDPAETGDASVDNYFVTVRYFDEALKHFMEQVKDAGLYEDSIFILYGDHYGISENHKKAMAEILGREITPYEQAQLQRVPLIIHIPGHEGKTLSTVGGQIDVRPTLLHLLGITDGDHLSFGYDLFAENRVPFAIFRDGSFVNEDHVYTSEICYNRADGSEIELAACEPGIERAGTALNYSDEIIYGDLLRFILDDAPTNAIKQ</sequence>
<reference evidence="13" key="1">
    <citation type="submission" date="2021-04" db="EMBL/GenBank/DDBJ databases">
        <title>Draft genome sequence of Xylanibacillus composti strain K13.</title>
        <authorList>
            <person name="Uke A."/>
            <person name="Chhe C."/>
            <person name="Baramee S."/>
            <person name="Kosugi A."/>
        </authorList>
    </citation>
    <scope>NUCLEOTIDE SEQUENCE</scope>
    <source>
        <strain evidence="13">K13</strain>
    </source>
</reference>
<dbReference type="GO" id="GO:0016740">
    <property type="term" value="F:transferase activity"/>
    <property type="evidence" value="ECO:0007669"/>
    <property type="project" value="UniProtKB-KW"/>
</dbReference>
<evidence type="ECO:0000256" key="6">
    <source>
        <dbReference type="ARBA" id="ARBA00023136"/>
    </source>
</evidence>
<dbReference type="EMBL" id="BOVK01000004">
    <property type="protein sequence ID" value="GIQ67467.1"/>
    <property type="molecule type" value="Genomic_DNA"/>
</dbReference>
<protein>
    <submittedName>
        <fullName evidence="13">Phosphoglycerol transferase</fullName>
    </submittedName>
</protein>
<evidence type="ECO:0000256" key="5">
    <source>
        <dbReference type="ARBA" id="ARBA00022989"/>
    </source>
</evidence>
<dbReference type="CDD" id="cd16015">
    <property type="entry name" value="LTA_synthase"/>
    <property type="match status" value="1"/>
</dbReference>
<dbReference type="PANTHER" id="PTHR47371:SF1">
    <property type="entry name" value="LIPOTEICHOIC ACID SYNTHASE-LIKE YQGS"/>
    <property type="match status" value="1"/>
</dbReference>
<dbReference type="InterPro" id="IPR012160">
    <property type="entry name" value="LtaS-like"/>
</dbReference>
<comment type="caution">
    <text evidence="13">The sequence shown here is derived from an EMBL/GenBank/DDBJ whole genome shotgun (WGS) entry which is preliminary data.</text>
</comment>
<feature type="transmembrane region" description="Helical" evidence="11">
    <location>
        <begin position="54"/>
        <end position="75"/>
    </location>
</feature>
<feature type="domain" description="Sulfatase N-terminal" evidence="12">
    <location>
        <begin position="255"/>
        <end position="543"/>
    </location>
</feature>
<feature type="binding site" evidence="10">
    <location>
        <position position="263"/>
    </location>
    <ligand>
        <name>Mn(2+)</name>
        <dbReference type="ChEBI" id="CHEBI:29035"/>
    </ligand>
</feature>
<keyword evidence="9" id="KW-0479">Metal-binding</keyword>
<keyword evidence="13" id="KW-0808">Transferase</keyword>
<dbReference type="Gene3D" id="3.40.720.10">
    <property type="entry name" value="Alkaline Phosphatase, subunit A"/>
    <property type="match status" value="1"/>
</dbReference>
<organism evidence="13 14">
    <name type="scientific">Xylanibacillus composti</name>
    <dbReference type="NCBI Taxonomy" id="1572762"/>
    <lineage>
        <taxon>Bacteria</taxon>
        <taxon>Bacillati</taxon>
        <taxon>Bacillota</taxon>
        <taxon>Bacilli</taxon>
        <taxon>Bacillales</taxon>
        <taxon>Paenibacillaceae</taxon>
        <taxon>Xylanibacillus</taxon>
    </lineage>
</organism>
<feature type="binding site" evidence="10">
    <location>
        <position position="305"/>
    </location>
    <ligand>
        <name>Mn(2+)</name>
        <dbReference type="ChEBI" id="CHEBI:29035"/>
    </ligand>
</feature>
<feature type="binding site" evidence="10">
    <location>
        <position position="479"/>
    </location>
    <ligand>
        <name>Mn(2+)</name>
        <dbReference type="ChEBI" id="CHEBI:29035"/>
    </ligand>
</feature>